<protein>
    <recommendedName>
        <fullName evidence="6">Thioredoxin-like protein 4A</fullName>
    </recommendedName>
    <alternativeName>
        <fullName evidence="9">DIM1 protein homolog</fullName>
    </alternativeName>
    <alternativeName>
        <fullName evidence="7">Spliceosomal U5 snRNP-specific 15 kDa protein</fullName>
    </alternativeName>
    <alternativeName>
        <fullName evidence="8">Thioredoxin-like U5 snRNP protein U5-15kD</fullName>
    </alternativeName>
</protein>
<comment type="subunit">
    <text evidence="5">Component of the precatalytic spliceosome (spliceosome B complex). Component of the U5 snRNP complex. Component of the U4/U6-U5 tri-snRNP complex. The U4/U6-U5 tri-snRNP complex is a building block of the precatalytic spliceosome (spliceosome B complex). The U4/U6-U5 tri-snRNP complex is composed of the U4, U6 and U5 snRNAs and at least PRPF3, PRPF4, PRPF6, PRPF8, PRPF31, SNRNP200, TXNL4A, SNRNP40, SNRPB, SNRPD1, SNRPD2, SNRPD3, SNRPE, SNRPF, SNRPG, DDX23, CD2BP2, PPIH, SNU13, EFTUD2, SART1 and USP39, plus LSM2, LSM3, LSM4, LSM5, LSM6, LSM7 and LSM8. Directly interacts with CD2BP2. Interacts with HNRPF, HNRPH2, NEDD9 and PQBP1. Interacts with ERBB4.</text>
</comment>
<organism evidence="10 11">
    <name type="scientific">Allacma fusca</name>
    <dbReference type="NCBI Taxonomy" id="39272"/>
    <lineage>
        <taxon>Eukaryota</taxon>
        <taxon>Metazoa</taxon>
        <taxon>Ecdysozoa</taxon>
        <taxon>Arthropoda</taxon>
        <taxon>Hexapoda</taxon>
        <taxon>Collembola</taxon>
        <taxon>Symphypleona</taxon>
        <taxon>Sminthuridae</taxon>
        <taxon>Allacma</taxon>
    </lineage>
</organism>
<proteinExistence type="inferred from homology"/>
<dbReference type="PANTHER" id="PTHR12052:SF5">
    <property type="entry name" value="THIOREDOXIN-LIKE PROTEIN 4A"/>
    <property type="match status" value="1"/>
</dbReference>
<evidence type="ECO:0000256" key="3">
    <source>
        <dbReference type="ARBA" id="ARBA00023242"/>
    </source>
</evidence>
<evidence type="ECO:0000256" key="9">
    <source>
        <dbReference type="ARBA" id="ARBA00081873"/>
    </source>
</evidence>
<dbReference type="AlphaFoldDB" id="A0A8J2Q6R3"/>
<evidence type="ECO:0000256" key="2">
    <source>
        <dbReference type="ARBA" id="ARBA00008241"/>
    </source>
</evidence>
<dbReference type="GO" id="GO:0000398">
    <property type="term" value="P:mRNA splicing, via spliceosome"/>
    <property type="evidence" value="ECO:0007669"/>
    <property type="project" value="InterPro"/>
</dbReference>
<dbReference type="EMBL" id="CAJVCH010571326">
    <property type="protein sequence ID" value="CAG7837211.1"/>
    <property type="molecule type" value="Genomic_DNA"/>
</dbReference>
<keyword evidence="3" id="KW-0539">Nucleus</keyword>
<gene>
    <name evidence="10" type="ORF">AFUS01_LOCUS46359</name>
</gene>
<dbReference type="Proteomes" id="UP000708208">
    <property type="component" value="Unassembled WGS sequence"/>
</dbReference>
<evidence type="ECO:0000313" key="10">
    <source>
        <dbReference type="EMBL" id="CAG7837211.1"/>
    </source>
</evidence>
<dbReference type="GO" id="GO:0005681">
    <property type="term" value="C:spliceosomal complex"/>
    <property type="evidence" value="ECO:0007669"/>
    <property type="project" value="TreeGrafter"/>
</dbReference>
<evidence type="ECO:0000256" key="1">
    <source>
        <dbReference type="ARBA" id="ARBA00004123"/>
    </source>
</evidence>
<dbReference type="OrthoDB" id="147752at2759"/>
<dbReference type="GO" id="GO:0005682">
    <property type="term" value="C:U5 snRNP"/>
    <property type="evidence" value="ECO:0007669"/>
    <property type="project" value="TreeGrafter"/>
</dbReference>
<keyword evidence="11" id="KW-1185">Reference proteome</keyword>
<accession>A0A8J2Q6R3</accession>
<dbReference type="Pfam" id="PF02966">
    <property type="entry name" value="DIM1"/>
    <property type="match status" value="1"/>
</dbReference>
<dbReference type="InterPro" id="IPR004123">
    <property type="entry name" value="Dim1"/>
</dbReference>
<evidence type="ECO:0000256" key="5">
    <source>
        <dbReference type="ARBA" id="ARBA00065304"/>
    </source>
</evidence>
<comment type="function">
    <text evidence="4">Plays a role in pre-mRNA splicing as component of the U5 snRNP and U4/U6-U5 tri-snRNP complexes that are involved in spliceosome assembly, and as component of the precatalytic spliceosome (spliceosome B complex).</text>
</comment>
<feature type="non-terminal residue" evidence="10">
    <location>
        <position position="1"/>
    </location>
</feature>
<dbReference type="PANTHER" id="PTHR12052">
    <property type="entry name" value="THIOREDOXIN-LIKE PROTEN 4A, 4B"/>
    <property type="match status" value="1"/>
</dbReference>
<reference evidence="10" key="1">
    <citation type="submission" date="2021-06" db="EMBL/GenBank/DDBJ databases">
        <authorList>
            <person name="Hodson N. C."/>
            <person name="Mongue J. A."/>
            <person name="Jaron S. K."/>
        </authorList>
    </citation>
    <scope>NUCLEOTIDE SEQUENCE</scope>
</reference>
<name>A0A8J2Q6R3_9HEXA</name>
<evidence type="ECO:0000256" key="8">
    <source>
        <dbReference type="ARBA" id="ARBA00080167"/>
    </source>
</evidence>
<dbReference type="FunFam" id="3.40.30.10:FF:000004">
    <property type="entry name" value="Spliceosomal protein DIB1"/>
    <property type="match status" value="1"/>
</dbReference>
<comment type="subcellular location">
    <subcellularLocation>
        <location evidence="1">Nucleus</location>
    </subcellularLocation>
</comment>
<evidence type="ECO:0000256" key="6">
    <source>
        <dbReference type="ARBA" id="ARBA00074493"/>
    </source>
</evidence>
<evidence type="ECO:0000256" key="4">
    <source>
        <dbReference type="ARBA" id="ARBA00058660"/>
    </source>
</evidence>
<dbReference type="SMART" id="SM01410">
    <property type="entry name" value="DIM1"/>
    <property type="match status" value="1"/>
</dbReference>
<evidence type="ECO:0000256" key="7">
    <source>
        <dbReference type="ARBA" id="ARBA00078681"/>
    </source>
</evidence>
<comment type="caution">
    <text evidence="10">The sequence shown here is derived from an EMBL/GenBank/DDBJ whole genome shotgun (WGS) entry which is preliminary data.</text>
</comment>
<comment type="similarity">
    <text evidence="2">Belongs to the DIM1 family.</text>
</comment>
<sequence length="183" mass="21721">ILGLLRVGVIGRLRIYLEYHLKRVRMSYMLPHLHNGWQVDQAILSEEDRVVVIRFGHDWDPTCMKMDEVLYGIAEKVKNYAVVYLVDITEVPDFNKMYELYDPCTVMFFFRNKHIMIDLGTGNNNKINWALEDKQEMIDILETVYRGARKGRERYTPDKTDIANKRMTNNFYLNFSSVIEEEK</sequence>
<evidence type="ECO:0000313" key="11">
    <source>
        <dbReference type="Proteomes" id="UP000708208"/>
    </source>
</evidence>
<dbReference type="CDD" id="cd02954">
    <property type="entry name" value="DIM1"/>
    <property type="match status" value="1"/>
</dbReference>
<dbReference type="GO" id="GO:0046540">
    <property type="term" value="C:U4/U6 x U5 tri-snRNP complex"/>
    <property type="evidence" value="ECO:0007669"/>
    <property type="project" value="InterPro"/>
</dbReference>